<dbReference type="GO" id="GO:0032259">
    <property type="term" value="P:methylation"/>
    <property type="evidence" value="ECO:0007669"/>
    <property type="project" value="UniProtKB-KW"/>
</dbReference>
<sequence length="80" mass="9089">MSSKRKAKLRSSLETSTSSKKKSKITGKADDVIPVEARDVSSRPLKLKNHCRFIGRGRPFGRLWWDEPVATIVTRARLHN</sequence>
<dbReference type="Proteomes" id="UP000241394">
    <property type="component" value="Chromosome LG22"/>
</dbReference>
<reference evidence="3" key="2">
    <citation type="journal article" date="2018" name="BMC Genomics">
        <title>A manually annotated Actinidia chinensis var. chinensis (kiwifruit) genome highlights the challenges associated with draft genomes and gene prediction in plants.</title>
        <authorList>
            <person name="Pilkington S.M."/>
            <person name="Crowhurst R."/>
            <person name="Hilario E."/>
            <person name="Nardozza S."/>
            <person name="Fraser L."/>
            <person name="Peng Y."/>
            <person name="Gunaseelan K."/>
            <person name="Simpson R."/>
            <person name="Tahir J."/>
            <person name="Deroles S.C."/>
            <person name="Templeton K."/>
            <person name="Luo Z."/>
            <person name="Davy M."/>
            <person name="Cheng C."/>
            <person name="McNeilage M."/>
            <person name="Scaglione D."/>
            <person name="Liu Y."/>
            <person name="Zhang Q."/>
            <person name="Datson P."/>
            <person name="De Silva N."/>
            <person name="Gardiner S.E."/>
            <person name="Bassett H."/>
            <person name="Chagne D."/>
            <person name="McCallum J."/>
            <person name="Dzierzon H."/>
            <person name="Deng C."/>
            <person name="Wang Y.Y."/>
            <person name="Barron L."/>
            <person name="Manako K."/>
            <person name="Bowen J."/>
            <person name="Foster T.M."/>
            <person name="Erridge Z.A."/>
            <person name="Tiffin H."/>
            <person name="Waite C.N."/>
            <person name="Davies K.M."/>
            <person name="Grierson E.P."/>
            <person name="Laing W.A."/>
            <person name="Kirk R."/>
            <person name="Chen X."/>
            <person name="Wood M."/>
            <person name="Montefiori M."/>
            <person name="Brummell D.A."/>
            <person name="Schwinn K.E."/>
            <person name="Catanach A."/>
            <person name="Fullerton C."/>
            <person name="Li D."/>
            <person name="Meiyalaghan S."/>
            <person name="Nieuwenhuizen N."/>
            <person name="Read N."/>
            <person name="Prakash R."/>
            <person name="Hunter D."/>
            <person name="Zhang H."/>
            <person name="McKenzie M."/>
            <person name="Knabel M."/>
            <person name="Harris A."/>
            <person name="Allan A.C."/>
            <person name="Gleave A."/>
            <person name="Chen A."/>
            <person name="Janssen B.J."/>
            <person name="Plunkett B."/>
            <person name="Ampomah-Dwamena C."/>
            <person name="Voogd C."/>
            <person name="Leif D."/>
            <person name="Lafferty D."/>
            <person name="Souleyre E.J.F."/>
            <person name="Varkonyi-Gasic E."/>
            <person name="Gambi F."/>
            <person name="Hanley J."/>
            <person name="Yao J.L."/>
            <person name="Cheung J."/>
            <person name="David K.M."/>
            <person name="Warren B."/>
            <person name="Marsh K."/>
            <person name="Snowden K.C."/>
            <person name="Lin-Wang K."/>
            <person name="Brian L."/>
            <person name="Martinez-Sanchez M."/>
            <person name="Wang M."/>
            <person name="Ileperuma N."/>
            <person name="Macnee N."/>
            <person name="Campin R."/>
            <person name="McAtee P."/>
            <person name="Drummond R.S.M."/>
            <person name="Espley R.V."/>
            <person name="Ireland H.S."/>
            <person name="Wu R."/>
            <person name="Atkinson R.G."/>
            <person name="Karunairetnam S."/>
            <person name="Bulley S."/>
            <person name="Chunkath S."/>
            <person name="Hanley Z."/>
            <person name="Storey R."/>
            <person name="Thrimawithana A.H."/>
            <person name="Thomson S."/>
            <person name="David C."/>
            <person name="Testolin R."/>
            <person name="Huang H."/>
            <person name="Hellens R.P."/>
            <person name="Schaffer R.J."/>
        </authorList>
    </citation>
    <scope>NUCLEOTIDE SEQUENCE [LARGE SCALE GENOMIC DNA]</scope>
    <source>
        <strain evidence="3">cv. Red5</strain>
    </source>
</reference>
<name>A0A2R6PXD1_ACTCC</name>
<protein>
    <submittedName>
        <fullName evidence="2">DNA (Cytosine-5)-methyltransferase</fullName>
    </submittedName>
</protein>
<evidence type="ECO:0000256" key="1">
    <source>
        <dbReference type="SAM" id="MobiDB-lite"/>
    </source>
</evidence>
<dbReference type="AlphaFoldDB" id="A0A2R6PXD1"/>
<reference evidence="2 3" key="1">
    <citation type="submission" date="2017-07" db="EMBL/GenBank/DDBJ databases">
        <title>An improved, manually edited Actinidia chinensis var. chinensis (kiwifruit) genome highlights the challenges associated with draft genomes and gene prediction in plants.</title>
        <authorList>
            <person name="Pilkington S."/>
            <person name="Crowhurst R."/>
            <person name="Hilario E."/>
            <person name="Nardozza S."/>
            <person name="Fraser L."/>
            <person name="Peng Y."/>
            <person name="Gunaseelan K."/>
            <person name="Simpson R."/>
            <person name="Tahir J."/>
            <person name="Deroles S."/>
            <person name="Templeton K."/>
            <person name="Luo Z."/>
            <person name="Davy M."/>
            <person name="Cheng C."/>
            <person name="Mcneilage M."/>
            <person name="Scaglione D."/>
            <person name="Liu Y."/>
            <person name="Zhang Q."/>
            <person name="Datson P."/>
            <person name="De Silva N."/>
            <person name="Gardiner S."/>
            <person name="Bassett H."/>
            <person name="Chagne D."/>
            <person name="Mccallum J."/>
            <person name="Dzierzon H."/>
            <person name="Deng C."/>
            <person name="Wang Y.-Y."/>
            <person name="Barron N."/>
            <person name="Manako K."/>
            <person name="Bowen J."/>
            <person name="Foster T."/>
            <person name="Erridge Z."/>
            <person name="Tiffin H."/>
            <person name="Waite C."/>
            <person name="Davies K."/>
            <person name="Grierson E."/>
            <person name="Laing W."/>
            <person name="Kirk R."/>
            <person name="Chen X."/>
            <person name="Wood M."/>
            <person name="Montefiori M."/>
            <person name="Brummell D."/>
            <person name="Schwinn K."/>
            <person name="Catanach A."/>
            <person name="Fullerton C."/>
            <person name="Li D."/>
            <person name="Meiyalaghan S."/>
            <person name="Nieuwenhuizen N."/>
            <person name="Read N."/>
            <person name="Prakash R."/>
            <person name="Hunter D."/>
            <person name="Zhang H."/>
            <person name="Mckenzie M."/>
            <person name="Knabel M."/>
            <person name="Harris A."/>
            <person name="Allan A."/>
            <person name="Chen A."/>
            <person name="Janssen B."/>
            <person name="Plunkett B."/>
            <person name="Dwamena C."/>
            <person name="Voogd C."/>
            <person name="Leif D."/>
            <person name="Lafferty D."/>
            <person name="Souleyre E."/>
            <person name="Varkonyi-Gasic E."/>
            <person name="Gambi F."/>
            <person name="Hanley J."/>
            <person name="Yao J.-L."/>
            <person name="Cheung J."/>
            <person name="David K."/>
            <person name="Warren B."/>
            <person name="Marsh K."/>
            <person name="Snowden K."/>
            <person name="Lin-Wang K."/>
            <person name="Brian L."/>
            <person name="Martinez-Sanchez M."/>
            <person name="Wang M."/>
            <person name="Ileperuma N."/>
            <person name="Macnee N."/>
            <person name="Campin R."/>
            <person name="Mcatee P."/>
            <person name="Drummond R."/>
            <person name="Espley R."/>
            <person name="Ireland H."/>
            <person name="Wu R."/>
            <person name="Atkinson R."/>
            <person name="Karunairetnam S."/>
            <person name="Bulley S."/>
            <person name="Chunkath S."/>
            <person name="Hanley Z."/>
            <person name="Storey R."/>
            <person name="Thrimawithana A."/>
            <person name="Thomson S."/>
            <person name="David C."/>
            <person name="Testolin R."/>
        </authorList>
    </citation>
    <scope>NUCLEOTIDE SEQUENCE [LARGE SCALE GENOMIC DNA]</scope>
    <source>
        <strain evidence="3">cv. Red5</strain>
        <tissue evidence="2">Young leaf</tissue>
    </source>
</reference>
<accession>A0A2R6PXD1</accession>
<proteinExistence type="predicted"/>
<comment type="caution">
    <text evidence="2">The sequence shown here is derived from an EMBL/GenBank/DDBJ whole genome shotgun (WGS) entry which is preliminary data.</text>
</comment>
<dbReference type="InParanoid" id="A0A2R6PXD1"/>
<evidence type="ECO:0000313" key="3">
    <source>
        <dbReference type="Proteomes" id="UP000241394"/>
    </source>
</evidence>
<keyword evidence="3" id="KW-1185">Reference proteome</keyword>
<evidence type="ECO:0000313" key="2">
    <source>
        <dbReference type="EMBL" id="PSR98172.1"/>
    </source>
</evidence>
<organism evidence="2 3">
    <name type="scientific">Actinidia chinensis var. chinensis</name>
    <name type="common">Chinese soft-hair kiwi</name>
    <dbReference type="NCBI Taxonomy" id="1590841"/>
    <lineage>
        <taxon>Eukaryota</taxon>
        <taxon>Viridiplantae</taxon>
        <taxon>Streptophyta</taxon>
        <taxon>Embryophyta</taxon>
        <taxon>Tracheophyta</taxon>
        <taxon>Spermatophyta</taxon>
        <taxon>Magnoliopsida</taxon>
        <taxon>eudicotyledons</taxon>
        <taxon>Gunneridae</taxon>
        <taxon>Pentapetalae</taxon>
        <taxon>asterids</taxon>
        <taxon>Ericales</taxon>
        <taxon>Actinidiaceae</taxon>
        <taxon>Actinidia</taxon>
    </lineage>
</organism>
<dbReference type="Gene3D" id="3.90.120.10">
    <property type="entry name" value="DNA Methylase, subunit A, domain 2"/>
    <property type="match status" value="1"/>
</dbReference>
<dbReference type="EMBL" id="NKQK01000022">
    <property type="protein sequence ID" value="PSR98172.1"/>
    <property type="molecule type" value="Genomic_DNA"/>
</dbReference>
<gene>
    <name evidence="2" type="ORF">CEY00_Acc24770</name>
</gene>
<dbReference type="OrthoDB" id="5376140at2759"/>
<dbReference type="GO" id="GO:0008168">
    <property type="term" value="F:methyltransferase activity"/>
    <property type="evidence" value="ECO:0007669"/>
    <property type="project" value="UniProtKB-KW"/>
</dbReference>
<keyword evidence="2" id="KW-0808">Transferase</keyword>
<dbReference type="Gramene" id="PSR98172">
    <property type="protein sequence ID" value="PSR98172"/>
    <property type="gene ID" value="CEY00_Acc24770"/>
</dbReference>
<feature type="region of interest" description="Disordered" evidence="1">
    <location>
        <begin position="1"/>
        <end position="28"/>
    </location>
</feature>
<keyword evidence="2" id="KW-0489">Methyltransferase</keyword>